<sequence>NDLPTWLRDLFERVFSPGGIPNKKKLASEEAIDSLQEVDYYKIRTDRCPICFDDYEKNLEKKSEEKESVPLTAEDTRSDKYKKSIELNGQLSDNLRSHSVNNIQSLETSSQFKDPSLFFPADSSGSIPFRFPSSNLSTLEPLSEDQMNLVFEDEQKKSNPAKEKDESSHVAVKMPNCKHVFGKSCIIEWLKSNVSCPLCRKEVEANEESPQARRERRIRQEVQSNFNPSPPNDVADHLIHHLTDVFRPFRRTPNPLITPLTDSYMPQDWSTPTYPINRVRSETGDPNLILPRKIPIGDLNPSLASARRPRAHVISISRPRTRTEINGANSSSS</sequence>
<comment type="pathway">
    <text evidence="1">Protein modification; protein ubiquitination.</text>
</comment>
<dbReference type="GO" id="GO:0061630">
    <property type="term" value="F:ubiquitin protein ligase activity"/>
    <property type="evidence" value="ECO:0007669"/>
    <property type="project" value="TreeGrafter"/>
</dbReference>
<dbReference type="Proteomes" id="UP000095085">
    <property type="component" value="Unassembled WGS sequence"/>
</dbReference>
<dbReference type="SUPFAM" id="SSF57850">
    <property type="entry name" value="RING/U-box"/>
    <property type="match status" value="1"/>
</dbReference>
<keyword evidence="2" id="KW-0479">Metal-binding</keyword>
<evidence type="ECO:0000313" key="9">
    <source>
        <dbReference type="Proteomes" id="UP000095085"/>
    </source>
</evidence>
<accession>A0A1E4RNY5</accession>
<dbReference type="PANTHER" id="PTHR15710">
    <property type="entry name" value="E3 UBIQUITIN-PROTEIN LIGASE PRAJA"/>
    <property type="match status" value="1"/>
</dbReference>
<protein>
    <recommendedName>
        <fullName evidence="7">RING-type domain-containing protein</fullName>
    </recommendedName>
</protein>
<gene>
    <name evidence="8" type="ORF">HYPBUDRAFT_94116</name>
</gene>
<feature type="domain" description="RING-type" evidence="7">
    <location>
        <begin position="177"/>
        <end position="200"/>
    </location>
</feature>
<dbReference type="GO" id="GO:0005737">
    <property type="term" value="C:cytoplasm"/>
    <property type="evidence" value="ECO:0007669"/>
    <property type="project" value="TreeGrafter"/>
</dbReference>
<dbReference type="Pfam" id="PF12678">
    <property type="entry name" value="zf-rbx1"/>
    <property type="match status" value="1"/>
</dbReference>
<keyword evidence="4" id="KW-0833">Ubl conjugation pathway</keyword>
<evidence type="ECO:0000256" key="1">
    <source>
        <dbReference type="ARBA" id="ARBA00004906"/>
    </source>
</evidence>
<dbReference type="UniPathway" id="UPA00143"/>
<dbReference type="GeneID" id="30998468"/>
<dbReference type="RefSeq" id="XP_020078047.1">
    <property type="nucleotide sequence ID" value="XM_020223919.1"/>
</dbReference>
<organism evidence="8 9">
    <name type="scientific">Hyphopichia burtonii NRRL Y-1933</name>
    <dbReference type="NCBI Taxonomy" id="984485"/>
    <lineage>
        <taxon>Eukaryota</taxon>
        <taxon>Fungi</taxon>
        <taxon>Dikarya</taxon>
        <taxon>Ascomycota</taxon>
        <taxon>Saccharomycotina</taxon>
        <taxon>Pichiomycetes</taxon>
        <taxon>Debaryomycetaceae</taxon>
        <taxon>Hyphopichia</taxon>
    </lineage>
</organism>
<dbReference type="InterPro" id="IPR001841">
    <property type="entry name" value="Znf_RING"/>
</dbReference>
<dbReference type="PANTHER" id="PTHR15710:SF243">
    <property type="entry name" value="E3 UBIQUITIN-PROTEIN LIGASE PRAJA-2 ISOFORM X1"/>
    <property type="match status" value="1"/>
</dbReference>
<proteinExistence type="predicted"/>
<evidence type="ECO:0000313" key="8">
    <source>
        <dbReference type="EMBL" id="ODV68980.1"/>
    </source>
</evidence>
<dbReference type="Gene3D" id="3.30.40.10">
    <property type="entry name" value="Zinc/RING finger domain, C3HC4 (zinc finger)"/>
    <property type="match status" value="1"/>
</dbReference>
<dbReference type="InterPro" id="IPR013083">
    <property type="entry name" value="Znf_RING/FYVE/PHD"/>
</dbReference>
<name>A0A1E4RNY5_9ASCO</name>
<feature type="non-terminal residue" evidence="8">
    <location>
        <position position="1"/>
    </location>
</feature>
<reference evidence="9" key="1">
    <citation type="submission" date="2016-05" db="EMBL/GenBank/DDBJ databases">
        <title>Comparative genomics of biotechnologically important yeasts.</title>
        <authorList>
            <consortium name="DOE Joint Genome Institute"/>
            <person name="Riley R."/>
            <person name="Haridas S."/>
            <person name="Wolfe K.H."/>
            <person name="Lopes M.R."/>
            <person name="Hittinger C.T."/>
            <person name="Goker M."/>
            <person name="Salamov A."/>
            <person name="Wisecaver J."/>
            <person name="Long T.M."/>
            <person name="Aerts A.L."/>
            <person name="Barry K."/>
            <person name="Choi C."/>
            <person name="Clum A."/>
            <person name="Coughlan A.Y."/>
            <person name="Deshpande S."/>
            <person name="Douglass A.P."/>
            <person name="Hanson S.J."/>
            <person name="Klenk H.-P."/>
            <person name="Labutti K."/>
            <person name="Lapidus A."/>
            <person name="Lindquist E."/>
            <person name="Lipzen A."/>
            <person name="Meier-Kolthoff J.P."/>
            <person name="Ohm R.A."/>
            <person name="Otillar R.P."/>
            <person name="Pangilinan J."/>
            <person name="Peng Y."/>
            <person name="Rokas A."/>
            <person name="Rosa C.A."/>
            <person name="Scheuner C."/>
            <person name="Sibirny A.A."/>
            <person name="Slot J.C."/>
            <person name="Stielow J.B."/>
            <person name="Sun H."/>
            <person name="Kurtzman C.P."/>
            <person name="Blackwell M."/>
            <person name="Grigoriev I.V."/>
            <person name="Jeffries T.W."/>
        </authorList>
    </citation>
    <scope>NUCLEOTIDE SEQUENCE [LARGE SCALE GENOMIC DNA]</scope>
    <source>
        <strain evidence="9">NRRL Y-1933</strain>
    </source>
</reference>
<keyword evidence="3 6" id="KW-0863">Zinc-finger</keyword>
<evidence type="ECO:0000256" key="4">
    <source>
        <dbReference type="ARBA" id="ARBA00022786"/>
    </source>
</evidence>
<evidence type="ECO:0000259" key="7">
    <source>
        <dbReference type="PROSITE" id="PS50089"/>
    </source>
</evidence>
<dbReference type="STRING" id="984485.A0A1E4RNY5"/>
<evidence type="ECO:0000256" key="5">
    <source>
        <dbReference type="ARBA" id="ARBA00022833"/>
    </source>
</evidence>
<keyword evidence="9" id="KW-1185">Reference proteome</keyword>
<evidence type="ECO:0000256" key="6">
    <source>
        <dbReference type="PROSITE-ProRule" id="PRU00175"/>
    </source>
</evidence>
<evidence type="ECO:0000256" key="3">
    <source>
        <dbReference type="ARBA" id="ARBA00022771"/>
    </source>
</evidence>
<dbReference type="OrthoDB" id="8062037at2759"/>
<feature type="non-terminal residue" evidence="8">
    <location>
        <position position="333"/>
    </location>
</feature>
<dbReference type="PROSITE" id="PS50089">
    <property type="entry name" value="ZF_RING_2"/>
    <property type="match status" value="1"/>
</dbReference>
<dbReference type="InterPro" id="IPR024766">
    <property type="entry name" value="Znf_RING_H2"/>
</dbReference>
<dbReference type="GO" id="GO:0016567">
    <property type="term" value="P:protein ubiquitination"/>
    <property type="evidence" value="ECO:0007669"/>
    <property type="project" value="UniProtKB-UniPathway"/>
</dbReference>
<dbReference type="GO" id="GO:0051603">
    <property type="term" value="P:proteolysis involved in protein catabolic process"/>
    <property type="evidence" value="ECO:0007669"/>
    <property type="project" value="UniProtKB-ARBA"/>
</dbReference>
<dbReference type="AlphaFoldDB" id="A0A1E4RNY5"/>
<keyword evidence="5" id="KW-0862">Zinc</keyword>
<dbReference type="EMBL" id="KV454539">
    <property type="protein sequence ID" value="ODV68980.1"/>
    <property type="molecule type" value="Genomic_DNA"/>
</dbReference>
<dbReference type="GO" id="GO:0008270">
    <property type="term" value="F:zinc ion binding"/>
    <property type="evidence" value="ECO:0007669"/>
    <property type="project" value="UniProtKB-KW"/>
</dbReference>
<evidence type="ECO:0000256" key="2">
    <source>
        <dbReference type="ARBA" id="ARBA00022723"/>
    </source>
</evidence>